<gene>
    <name evidence="1" type="ORF">CARN1_2341</name>
    <name evidence="3" type="ORF">CARN4_1325</name>
    <name evidence="2" type="ORF">CARN4_2450</name>
    <name evidence="4" type="ORF">CARN6_2804</name>
</gene>
<dbReference type="EMBL" id="CABL01000001">
    <property type="protein sequence ID" value="CBH74454.1"/>
    <property type="molecule type" value="Genomic_DNA"/>
</dbReference>
<organism evidence="1">
    <name type="scientific">mine drainage metagenome</name>
    <dbReference type="NCBI Taxonomy" id="410659"/>
    <lineage>
        <taxon>unclassified sequences</taxon>
        <taxon>metagenomes</taxon>
        <taxon>ecological metagenomes</taxon>
    </lineage>
</organism>
<proteinExistence type="predicted"/>
<dbReference type="Gene3D" id="3.10.450.530">
    <property type="entry name" value="Ribonuclease toxin, BrnT, of type II toxin-antitoxin system"/>
    <property type="match status" value="1"/>
</dbReference>
<protein>
    <submittedName>
        <fullName evidence="1">Putative inner membrane protein</fullName>
    </submittedName>
</protein>
<evidence type="ECO:0000313" key="4">
    <source>
        <dbReference type="EMBL" id="CBI06692.1"/>
    </source>
</evidence>
<name>E6PDA2_9ZZZZ</name>
<reference evidence="1" key="1">
    <citation type="submission" date="2009-10" db="EMBL/GenBank/DDBJ databases">
        <title>Diversity of trophic interactions inside an arsenic-rich microbial ecosystem.</title>
        <authorList>
            <person name="Bertin P.N."/>
            <person name="Heinrich-Salmeron A."/>
            <person name="Pelletier E."/>
            <person name="Goulhen-Chollet F."/>
            <person name="Arsene-Ploetze F."/>
            <person name="Gallien S."/>
            <person name="Calteau A."/>
            <person name="Vallenet D."/>
            <person name="Casiot C."/>
            <person name="Chane-Woon-Ming B."/>
            <person name="Giloteaux L."/>
            <person name="Barakat M."/>
            <person name="Bonnefoy V."/>
            <person name="Bruneel O."/>
            <person name="Chandler M."/>
            <person name="Cleiss J."/>
            <person name="Duran R."/>
            <person name="Elbaz-Poulichet F."/>
            <person name="Fonknechten N."/>
            <person name="Lauga B."/>
            <person name="Mornico D."/>
            <person name="Ortet P."/>
            <person name="Schaeffer C."/>
            <person name="Siguier P."/>
            <person name="Alexander Thil Smith A."/>
            <person name="Van Dorsselaer A."/>
            <person name="Weissenbach J."/>
            <person name="Medigue C."/>
            <person name="Le Paslier D."/>
        </authorList>
    </citation>
    <scope>NUCLEOTIDE SEQUENCE</scope>
</reference>
<dbReference type="AlphaFoldDB" id="E6PDA2"/>
<sequence length="92" mass="11063">MRFHFDAKKSEQLRANPKRGIGFEEARELFAQPYFLDQRSDVPEQYRAIGWVQGQLYSVIFETREDEDGEYHHLVTLWKATKQEQELYEEHA</sequence>
<evidence type="ECO:0000313" key="1">
    <source>
        <dbReference type="EMBL" id="CBH74454.1"/>
    </source>
</evidence>
<dbReference type="InterPro" id="IPR038573">
    <property type="entry name" value="BrnT_sf"/>
</dbReference>
<evidence type="ECO:0000313" key="3">
    <source>
        <dbReference type="EMBL" id="CBI02983.1"/>
    </source>
</evidence>
<evidence type="ECO:0000313" key="2">
    <source>
        <dbReference type="EMBL" id="CBI02602.1"/>
    </source>
</evidence>
<dbReference type="EMBL" id="CABO01000046">
    <property type="protein sequence ID" value="CBI02983.1"/>
    <property type="molecule type" value="Genomic_DNA"/>
</dbReference>
<dbReference type="EMBL" id="CABO01000039">
    <property type="protein sequence ID" value="CBI02602.1"/>
    <property type="molecule type" value="Genomic_DNA"/>
</dbReference>
<comment type="caution">
    <text evidence="1">The sequence shown here is derived from an EMBL/GenBank/DDBJ whole genome shotgun (WGS) entry which is preliminary data.</text>
</comment>
<accession>E6PDA2</accession>
<dbReference type="EMBL" id="CABQ01000008">
    <property type="protein sequence ID" value="CBI06692.1"/>
    <property type="molecule type" value="Genomic_DNA"/>
</dbReference>